<dbReference type="PANTHER" id="PTHR11717:SF7">
    <property type="entry name" value="LOW MOLECULAR WEIGHT PHOSPHOTYROSINE PROTEIN PHOSPHATASE"/>
    <property type="match status" value="1"/>
</dbReference>
<sequence>MIKILFVCHGNICRSAAAEQIMKHLVKINGTDDSFVIDSAATSTEEIGNPMYPPMQRVFREHGMPIGNHHARQITKADARDYDFLIGFDSENLYYLHQICGEEFASKIHLLSEYSNQSTEIEDPWYTRDFEKAFSEIKAGCEGLYSSLT</sequence>
<dbReference type="InterPro" id="IPR017867">
    <property type="entry name" value="Tyr_phospatase_low_mol_wt"/>
</dbReference>
<keyword evidence="4" id="KW-0904">Protein phosphatase</keyword>
<evidence type="ECO:0000256" key="4">
    <source>
        <dbReference type="ARBA" id="ARBA00022912"/>
    </source>
</evidence>
<evidence type="ECO:0000256" key="6">
    <source>
        <dbReference type="PIRSR" id="PIRSR617867-1"/>
    </source>
</evidence>
<comment type="caution">
    <text evidence="8">The sequence shown here is derived from an EMBL/GenBank/DDBJ whole genome shotgun (WGS) entry which is preliminary data.</text>
</comment>
<comment type="catalytic activity">
    <reaction evidence="5">
        <text>O-phospho-L-tyrosyl-[protein] + H2O = L-tyrosyl-[protein] + phosphate</text>
        <dbReference type="Rhea" id="RHEA:10684"/>
        <dbReference type="Rhea" id="RHEA-COMP:10136"/>
        <dbReference type="Rhea" id="RHEA-COMP:20101"/>
        <dbReference type="ChEBI" id="CHEBI:15377"/>
        <dbReference type="ChEBI" id="CHEBI:43474"/>
        <dbReference type="ChEBI" id="CHEBI:46858"/>
        <dbReference type="ChEBI" id="CHEBI:61978"/>
        <dbReference type="EC" id="3.1.3.48"/>
    </reaction>
</comment>
<proteinExistence type="inferred from homology"/>
<dbReference type="InterPro" id="IPR036196">
    <property type="entry name" value="Ptyr_pPase_sf"/>
</dbReference>
<feature type="active site" evidence="6">
    <location>
        <position position="14"/>
    </location>
</feature>
<dbReference type="Pfam" id="PF01451">
    <property type="entry name" value="LMWPc"/>
    <property type="match status" value="1"/>
</dbReference>
<dbReference type="EC" id="3.1.3.48" evidence="2"/>
<dbReference type="CDD" id="cd16343">
    <property type="entry name" value="LMWPTP"/>
    <property type="match status" value="1"/>
</dbReference>
<reference evidence="8" key="1">
    <citation type="journal article" date="2020" name="Appl. Environ. Microbiol.">
        <title>Medium-Chain Fatty Acid Synthesis by 'Candidatus Weimeria bifida' gen. nov., sp. nov., and 'Candidatus Pseudoramibacter fermentans' sp. nov.</title>
        <authorList>
            <person name="Scarborough M.J."/>
            <person name="Myers K.S."/>
            <person name="Donohue T.J."/>
            <person name="Noguera D.R."/>
        </authorList>
    </citation>
    <scope>NUCLEOTIDE SEQUENCE</scope>
    <source>
        <strain evidence="8">LCO1.1</strain>
    </source>
</reference>
<organism evidence="8 9">
    <name type="scientific">Candidatus Weimeria bifida</name>
    <dbReference type="NCBI Taxonomy" id="2599074"/>
    <lineage>
        <taxon>Bacteria</taxon>
        <taxon>Bacillati</taxon>
        <taxon>Bacillota</taxon>
        <taxon>Clostridia</taxon>
        <taxon>Lachnospirales</taxon>
        <taxon>Lachnospiraceae</taxon>
        <taxon>Candidatus Weimeria</taxon>
    </lineage>
</organism>
<evidence type="ECO:0000256" key="5">
    <source>
        <dbReference type="ARBA" id="ARBA00051722"/>
    </source>
</evidence>
<dbReference type="Gene3D" id="3.40.50.2300">
    <property type="match status" value="1"/>
</dbReference>
<evidence type="ECO:0000256" key="2">
    <source>
        <dbReference type="ARBA" id="ARBA00013064"/>
    </source>
</evidence>
<evidence type="ECO:0000256" key="1">
    <source>
        <dbReference type="ARBA" id="ARBA00011063"/>
    </source>
</evidence>
<dbReference type="Proteomes" id="UP000460257">
    <property type="component" value="Unassembled WGS sequence"/>
</dbReference>
<keyword evidence="3" id="KW-0378">Hydrolase</keyword>
<comment type="similarity">
    <text evidence="1">Belongs to the low molecular weight phosphotyrosine protein phosphatase family.</text>
</comment>
<dbReference type="EMBL" id="VOGC01000006">
    <property type="protein sequence ID" value="MQN01375.1"/>
    <property type="molecule type" value="Genomic_DNA"/>
</dbReference>
<dbReference type="InterPro" id="IPR023485">
    <property type="entry name" value="Ptyr_pPase"/>
</dbReference>
<dbReference type="PRINTS" id="PR00719">
    <property type="entry name" value="LMWPTPASE"/>
</dbReference>
<name>A0A6N7J014_9FIRM</name>
<keyword evidence="9" id="KW-1185">Reference proteome</keyword>
<evidence type="ECO:0000313" key="8">
    <source>
        <dbReference type="EMBL" id="MQN01375.1"/>
    </source>
</evidence>
<evidence type="ECO:0000256" key="3">
    <source>
        <dbReference type="ARBA" id="ARBA00022801"/>
    </source>
</evidence>
<evidence type="ECO:0000313" key="9">
    <source>
        <dbReference type="Proteomes" id="UP000460257"/>
    </source>
</evidence>
<evidence type="ECO:0000259" key="7">
    <source>
        <dbReference type="SMART" id="SM00226"/>
    </source>
</evidence>
<accession>A0A6N7J014</accession>
<feature type="active site" description="Nucleophile" evidence="6">
    <location>
        <position position="8"/>
    </location>
</feature>
<dbReference type="InterPro" id="IPR050438">
    <property type="entry name" value="LMW_PTPase"/>
</dbReference>
<dbReference type="SMART" id="SM00226">
    <property type="entry name" value="LMWPc"/>
    <property type="match status" value="1"/>
</dbReference>
<protein>
    <recommendedName>
        <fullName evidence="2">protein-tyrosine-phosphatase</fullName>
        <ecNumber evidence="2">3.1.3.48</ecNumber>
    </recommendedName>
</protein>
<feature type="active site" description="Proton donor" evidence="6">
    <location>
        <position position="123"/>
    </location>
</feature>
<dbReference type="PANTHER" id="PTHR11717">
    <property type="entry name" value="LOW MOLECULAR WEIGHT PROTEIN TYROSINE PHOSPHATASE"/>
    <property type="match status" value="1"/>
</dbReference>
<feature type="domain" description="Phosphotyrosine protein phosphatase I" evidence="7">
    <location>
        <begin position="2"/>
        <end position="147"/>
    </location>
</feature>
<dbReference type="GO" id="GO:0004725">
    <property type="term" value="F:protein tyrosine phosphatase activity"/>
    <property type="evidence" value="ECO:0007669"/>
    <property type="project" value="UniProtKB-EC"/>
</dbReference>
<gene>
    <name evidence="8" type="ORF">FRC54_05525</name>
</gene>
<dbReference type="SUPFAM" id="SSF52788">
    <property type="entry name" value="Phosphotyrosine protein phosphatases I"/>
    <property type="match status" value="1"/>
</dbReference>
<dbReference type="AlphaFoldDB" id="A0A6N7J014"/>